<proteinExistence type="predicted"/>
<dbReference type="EMBL" id="JAFHDT010000014">
    <property type="protein sequence ID" value="KAI7800400.1"/>
    <property type="molecule type" value="Genomic_DNA"/>
</dbReference>
<feature type="compositionally biased region" description="Basic and acidic residues" evidence="1">
    <location>
        <begin position="1"/>
        <end position="27"/>
    </location>
</feature>
<keyword evidence="3" id="KW-1185">Reference proteome</keyword>
<protein>
    <submittedName>
        <fullName evidence="2">Uncharacterized protein</fullName>
    </submittedName>
</protein>
<dbReference type="AlphaFoldDB" id="A0A9W7WIM0"/>
<dbReference type="Proteomes" id="UP001059041">
    <property type="component" value="Linkage Group LG14"/>
</dbReference>
<gene>
    <name evidence="2" type="ORF">IRJ41_002289</name>
</gene>
<organism evidence="2 3">
    <name type="scientific">Triplophysa rosa</name>
    <name type="common">Cave loach</name>
    <dbReference type="NCBI Taxonomy" id="992332"/>
    <lineage>
        <taxon>Eukaryota</taxon>
        <taxon>Metazoa</taxon>
        <taxon>Chordata</taxon>
        <taxon>Craniata</taxon>
        <taxon>Vertebrata</taxon>
        <taxon>Euteleostomi</taxon>
        <taxon>Actinopterygii</taxon>
        <taxon>Neopterygii</taxon>
        <taxon>Teleostei</taxon>
        <taxon>Ostariophysi</taxon>
        <taxon>Cypriniformes</taxon>
        <taxon>Nemacheilidae</taxon>
        <taxon>Triplophysa</taxon>
    </lineage>
</organism>
<evidence type="ECO:0000313" key="2">
    <source>
        <dbReference type="EMBL" id="KAI7800400.1"/>
    </source>
</evidence>
<accession>A0A9W7WIM0</accession>
<sequence>MAFKEGRLDRERRFSGKRDQEASEGMRGRGQCGAGLLSFLCCRCFHPVRCCPSKASLPDRLVPPPSARAALLPSLRPSLGEPVEIKCSLYKPSTSCSCVSRASFSLTFSLFVKDSVYNAKHVIHNFKKYSGSCERGAIATSSSSVVPGT</sequence>
<name>A0A9W7WIM0_TRIRA</name>
<evidence type="ECO:0000256" key="1">
    <source>
        <dbReference type="SAM" id="MobiDB-lite"/>
    </source>
</evidence>
<evidence type="ECO:0000313" key="3">
    <source>
        <dbReference type="Proteomes" id="UP001059041"/>
    </source>
</evidence>
<reference evidence="2" key="1">
    <citation type="submission" date="2021-02" db="EMBL/GenBank/DDBJ databases">
        <title>Comparative genomics reveals that relaxation of natural selection precedes convergent phenotypic evolution of cavefish.</title>
        <authorList>
            <person name="Peng Z."/>
        </authorList>
    </citation>
    <scope>NUCLEOTIDE SEQUENCE</scope>
    <source>
        <tissue evidence="2">Muscle</tissue>
    </source>
</reference>
<feature type="region of interest" description="Disordered" evidence="1">
    <location>
        <begin position="1"/>
        <end position="29"/>
    </location>
</feature>
<comment type="caution">
    <text evidence="2">The sequence shown here is derived from an EMBL/GenBank/DDBJ whole genome shotgun (WGS) entry which is preliminary data.</text>
</comment>